<evidence type="ECO:0000313" key="20">
    <source>
        <dbReference type="Proteomes" id="UP000593565"/>
    </source>
</evidence>
<dbReference type="PANTHER" id="PTHR16228:SF25">
    <property type="entry name" value="SOLUTE CARRIER FAMILY 41 MEMBER 2"/>
    <property type="match status" value="1"/>
</dbReference>
<keyword evidence="20" id="KW-1185">Reference proteome</keyword>
<evidence type="ECO:0000313" key="19">
    <source>
        <dbReference type="EMBL" id="KAF4081407.1"/>
    </source>
</evidence>
<accession>A0A7J6AH93</accession>
<evidence type="ECO:0000256" key="15">
    <source>
        <dbReference type="ARBA" id="ARBA00036293"/>
    </source>
</evidence>
<keyword evidence="9 17" id="KW-0406">Ion transport</keyword>
<evidence type="ECO:0000256" key="9">
    <source>
        <dbReference type="ARBA" id="ARBA00023065"/>
    </source>
</evidence>
<protein>
    <recommendedName>
        <fullName evidence="17">Solute carrier family 41 member</fullName>
    </recommendedName>
</protein>
<evidence type="ECO:0000256" key="16">
    <source>
        <dbReference type="ARBA" id="ARBA00046252"/>
    </source>
</evidence>
<keyword evidence="5 17" id="KW-0812">Transmembrane</keyword>
<keyword evidence="4" id="KW-1003">Cell membrane</keyword>
<dbReference type="AlphaFoldDB" id="A0A7J6AH93"/>
<comment type="function">
    <text evidence="17">Acts as a magnesium transporter.</text>
</comment>
<feature type="domain" description="SLC41A/MgtE integral membrane" evidence="18">
    <location>
        <begin position="351"/>
        <end position="493"/>
    </location>
</feature>
<evidence type="ECO:0000256" key="10">
    <source>
        <dbReference type="ARBA" id="ARBA00023136"/>
    </source>
</evidence>
<evidence type="ECO:0000256" key="11">
    <source>
        <dbReference type="ARBA" id="ARBA00034269"/>
    </source>
</evidence>
<evidence type="ECO:0000256" key="6">
    <source>
        <dbReference type="ARBA" id="ARBA00022737"/>
    </source>
</evidence>
<feature type="transmembrane region" description="Helical" evidence="17">
    <location>
        <begin position="476"/>
        <end position="498"/>
    </location>
</feature>
<evidence type="ECO:0000256" key="8">
    <source>
        <dbReference type="ARBA" id="ARBA00022989"/>
    </source>
</evidence>
<dbReference type="EMBL" id="JAAGNN010000013">
    <property type="protein sequence ID" value="KAF4081407.1"/>
    <property type="molecule type" value="Genomic_DNA"/>
</dbReference>
<evidence type="ECO:0000256" key="17">
    <source>
        <dbReference type="RuleBase" id="RU369007"/>
    </source>
</evidence>
<feature type="transmembrane region" description="Helical" evidence="17">
    <location>
        <begin position="317"/>
        <end position="335"/>
    </location>
</feature>
<organism evidence="19 20">
    <name type="scientific">Ameiurus melas</name>
    <name type="common">Black bullhead</name>
    <name type="synonym">Silurus melas</name>
    <dbReference type="NCBI Taxonomy" id="219545"/>
    <lineage>
        <taxon>Eukaryota</taxon>
        <taxon>Metazoa</taxon>
        <taxon>Chordata</taxon>
        <taxon>Craniata</taxon>
        <taxon>Vertebrata</taxon>
        <taxon>Euteleostomi</taxon>
        <taxon>Actinopterygii</taxon>
        <taxon>Neopterygii</taxon>
        <taxon>Teleostei</taxon>
        <taxon>Ostariophysi</taxon>
        <taxon>Siluriformes</taxon>
        <taxon>Ictaluridae</taxon>
        <taxon>Ameiurus</taxon>
    </lineage>
</organism>
<feature type="domain" description="SLC41A/MgtE integral membrane" evidence="18">
    <location>
        <begin position="137"/>
        <end position="270"/>
    </location>
</feature>
<dbReference type="Gene3D" id="1.10.357.20">
    <property type="entry name" value="SLC41 divalent cation transporters, integral membrane domain"/>
    <property type="match status" value="2"/>
</dbReference>
<feature type="transmembrane region" description="Helical" evidence="17">
    <location>
        <begin position="96"/>
        <end position="118"/>
    </location>
</feature>
<dbReference type="Pfam" id="PF01769">
    <property type="entry name" value="MgtE"/>
    <property type="match status" value="2"/>
</dbReference>
<evidence type="ECO:0000256" key="2">
    <source>
        <dbReference type="ARBA" id="ARBA00009749"/>
    </source>
</evidence>
<comment type="similarity">
    <text evidence="2 17">Belongs to the SLC41A transporter family.</text>
</comment>
<feature type="transmembrane region" description="Helical" evidence="17">
    <location>
        <begin position="183"/>
        <end position="203"/>
    </location>
</feature>
<dbReference type="InterPro" id="IPR006667">
    <property type="entry name" value="SLC41_membr_dom"/>
</dbReference>
<reference evidence="19 20" key="1">
    <citation type="submission" date="2020-02" db="EMBL/GenBank/DDBJ databases">
        <title>A chromosome-scale genome assembly of the black bullhead catfish (Ameiurus melas).</title>
        <authorList>
            <person name="Wen M."/>
            <person name="Zham M."/>
            <person name="Cabau C."/>
            <person name="Klopp C."/>
            <person name="Donnadieu C."/>
            <person name="Roques C."/>
            <person name="Bouchez O."/>
            <person name="Lampietro C."/>
            <person name="Jouanno E."/>
            <person name="Herpin A."/>
            <person name="Louis A."/>
            <person name="Berthelot C."/>
            <person name="Parey E."/>
            <person name="Roest-Crollius H."/>
            <person name="Braasch I."/>
            <person name="Postlethwait J."/>
            <person name="Robinson-Rechavi M."/>
            <person name="Echchiki A."/>
            <person name="Begum T."/>
            <person name="Montfort J."/>
            <person name="Schartl M."/>
            <person name="Bobe J."/>
            <person name="Guiguen Y."/>
        </authorList>
    </citation>
    <scope>NUCLEOTIDE SEQUENCE [LARGE SCALE GENOMIC DNA]</scope>
    <source>
        <strain evidence="19">M_S1</strain>
        <tissue evidence="19">Blood</tissue>
    </source>
</reference>
<dbReference type="SUPFAM" id="SSF161093">
    <property type="entry name" value="MgtE membrane domain-like"/>
    <property type="match status" value="2"/>
</dbReference>
<dbReference type="GO" id="GO:0022890">
    <property type="term" value="F:inorganic cation transmembrane transporter activity"/>
    <property type="evidence" value="ECO:0007669"/>
    <property type="project" value="UniProtKB-UniRule"/>
</dbReference>
<gene>
    <name evidence="19" type="ORF">AMELA_G00160990</name>
</gene>
<sequence length="500" mass="54523">MKTMDSVGGPNQHEGKWTLVDLEVRDDESRNTPFRWYGGIDECPGLTHSSTKKYIDEGFSELDPLLPNDRLWPSVDDEEKMSTGAQAMPSESVCTMVIQILGPFLLAGFGTVMAGMLLNIVQHWDVFRNVTEIFILVPALLGMKGNLEMTLASRLSTVVNVGKINSSKEKWKLIIGNLALKQVQATVLGFLAALAASALGWVLDEKLTMNDTALLCCSSVVTAFMASLLQGIIMVGVIIGSKRTGINPDNIAAPIAASFGDLITLGLLAIISQRLFSCIDLYPYVIYVVCVVFLCLTPVWVIISFCHSESHKLLYNGWEPIITAMVISSMGGLILDKTITDSNLGGLVVYTPVINGVGGNLAAIQSSRIATYLHFHCSLGRLPEDKTCHYCPFYTFYGNGYNNRTARVLLLLAIPGHVVFLLIIYLMQGANTSPTPTFITLYLVAALTQVFLLLCIADWMVHCLWKYGRDPDSFSIPYLTALGDLLGTGLLALCVFAVGD</sequence>
<comment type="subcellular location">
    <subcellularLocation>
        <location evidence="1">Cell membrane</location>
        <topology evidence="1">Multi-pass membrane protein</topology>
    </subcellularLocation>
    <subcellularLocation>
        <location evidence="17">Membrane</location>
        <topology evidence="17">Multi-pass membrane protein</topology>
    </subcellularLocation>
</comment>
<name>A0A7J6AH93_AMEME</name>
<feature type="transmembrane region" description="Helical" evidence="17">
    <location>
        <begin position="251"/>
        <end position="272"/>
    </location>
</feature>
<dbReference type="GO" id="GO:0030001">
    <property type="term" value="P:metal ion transport"/>
    <property type="evidence" value="ECO:0007669"/>
    <property type="project" value="UniProtKB-UniRule"/>
</dbReference>
<keyword evidence="10 17" id="KW-0472">Membrane</keyword>
<keyword evidence="3 17" id="KW-0813">Transport</keyword>
<dbReference type="Proteomes" id="UP000593565">
    <property type="component" value="Unassembled WGS sequence"/>
</dbReference>
<evidence type="ECO:0000256" key="13">
    <source>
        <dbReference type="ARBA" id="ARBA00036243"/>
    </source>
</evidence>
<dbReference type="GO" id="GO:0005886">
    <property type="term" value="C:plasma membrane"/>
    <property type="evidence" value="ECO:0007669"/>
    <property type="project" value="UniProtKB-SubCell"/>
</dbReference>
<comment type="function">
    <text evidence="16">Acts as a plasma-membrane magnesium transporter. Can also mediate the transport of other divalent metal cations in an order of Ba(2+) &gt; Ni(2+) &gt; Co(2+) &gt; Fe(2+) &gt; Mn(2+).</text>
</comment>
<comment type="catalytic activity">
    <reaction evidence="13">
        <text>Fe(2+)(in) = Fe(2+)(out)</text>
        <dbReference type="Rhea" id="RHEA:28486"/>
        <dbReference type="ChEBI" id="CHEBI:29033"/>
    </reaction>
</comment>
<feature type="transmembrane region" description="Helical" evidence="17">
    <location>
        <begin position="130"/>
        <end position="147"/>
    </location>
</feature>
<comment type="catalytic activity">
    <reaction evidence="12">
        <text>Mn(2+)(in) = Mn(2+)(out)</text>
        <dbReference type="Rhea" id="RHEA:28699"/>
        <dbReference type="ChEBI" id="CHEBI:29035"/>
    </reaction>
</comment>
<evidence type="ECO:0000259" key="18">
    <source>
        <dbReference type="Pfam" id="PF01769"/>
    </source>
</evidence>
<comment type="catalytic activity">
    <reaction evidence="11">
        <text>Mg(2+)(in) = Mg(2+)(out)</text>
        <dbReference type="Rhea" id="RHEA:29827"/>
        <dbReference type="ChEBI" id="CHEBI:18420"/>
    </reaction>
</comment>
<feature type="transmembrane region" description="Helical" evidence="17">
    <location>
        <begin position="215"/>
        <end position="239"/>
    </location>
</feature>
<evidence type="ECO:0000256" key="12">
    <source>
        <dbReference type="ARBA" id="ARBA00036173"/>
    </source>
</evidence>
<proteinExistence type="inferred from homology"/>
<feature type="transmembrane region" description="Helical" evidence="17">
    <location>
        <begin position="408"/>
        <end position="427"/>
    </location>
</feature>
<evidence type="ECO:0000256" key="1">
    <source>
        <dbReference type="ARBA" id="ARBA00004651"/>
    </source>
</evidence>
<comment type="caution">
    <text evidence="19">The sequence shown here is derived from an EMBL/GenBank/DDBJ whole genome shotgun (WGS) entry which is preliminary data.</text>
</comment>
<dbReference type="FunFam" id="1.10.357.20:FF:000002">
    <property type="entry name" value="Solute carrier family 41, member 2"/>
    <property type="match status" value="1"/>
</dbReference>
<dbReference type="PANTHER" id="PTHR16228">
    <property type="entry name" value="DIVALENT CATION TRANSPORTER SOLUTE CARRIER FAMILY 41"/>
    <property type="match status" value="1"/>
</dbReference>
<dbReference type="FunFam" id="1.10.357.20:FF:000001">
    <property type="entry name" value="Solute carrier family 41 member 2"/>
    <property type="match status" value="1"/>
</dbReference>
<evidence type="ECO:0000256" key="14">
    <source>
        <dbReference type="ARBA" id="ARBA00036245"/>
    </source>
</evidence>
<feature type="transmembrane region" description="Helical" evidence="17">
    <location>
        <begin position="284"/>
        <end position="305"/>
    </location>
</feature>
<dbReference type="InterPro" id="IPR045349">
    <property type="entry name" value="SLC41A1-3"/>
</dbReference>
<comment type="catalytic activity">
    <reaction evidence="15">
        <text>Ni(2+)(in) = Ni(2+)(out)</text>
        <dbReference type="Rhea" id="RHEA:29831"/>
        <dbReference type="ChEBI" id="CHEBI:49786"/>
    </reaction>
</comment>
<dbReference type="InterPro" id="IPR036739">
    <property type="entry name" value="SLC41_membr_dom_sf"/>
</dbReference>
<comment type="catalytic activity">
    <reaction evidence="14">
        <text>Co(2+)(in) = Co(2+)(out)</text>
        <dbReference type="Rhea" id="RHEA:28578"/>
        <dbReference type="ChEBI" id="CHEBI:48828"/>
    </reaction>
</comment>
<evidence type="ECO:0000256" key="5">
    <source>
        <dbReference type="ARBA" id="ARBA00022692"/>
    </source>
</evidence>
<evidence type="ECO:0000256" key="4">
    <source>
        <dbReference type="ARBA" id="ARBA00022475"/>
    </source>
</evidence>
<evidence type="ECO:0000256" key="7">
    <source>
        <dbReference type="ARBA" id="ARBA00022842"/>
    </source>
</evidence>
<keyword evidence="7 17" id="KW-0460">Magnesium</keyword>
<feature type="transmembrane region" description="Helical" evidence="17">
    <location>
        <begin position="439"/>
        <end position="464"/>
    </location>
</feature>
<keyword evidence="8 17" id="KW-1133">Transmembrane helix</keyword>
<keyword evidence="6" id="KW-0677">Repeat</keyword>
<dbReference type="GO" id="GO:0008324">
    <property type="term" value="F:monoatomic cation transmembrane transporter activity"/>
    <property type="evidence" value="ECO:0007669"/>
    <property type="project" value="UniProtKB-UniRule"/>
</dbReference>
<evidence type="ECO:0000256" key="3">
    <source>
        <dbReference type="ARBA" id="ARBA00022448"/>
    </source>
</evidence>